<proteinExistence type="predicted"/>
<dbReference type="Proteomes" id="UP000179076">
    <property type="component" value="Unassembled WGS sequence"/>
</dbReference>
<dbReference type="AlphaFoldDB" id="A0A1F6VJM5"/>
<comment type="caution">
    <text evidence="1">The sequence shown here is derived from an EMBL/GenBank/DDBJ whole genome shotgun (WGS) entry which is preliminary data.</text>
</comment>
<dbReference type="PANTHER" id="PTHR33973:SF4">
    <property type="entry name" value="OS07G0153300 PROTEIN"/>
    <property type="match status" value="1"/>
</dbReference>
<dbReference type="InterPro" id="IPR010775">
    <property type="entry name" value="DUF1365"/>
</dbReference>
<sequence length="264" mass="31022">MQSAIYTGWVRHRRSAPRPHAFRYRLFMMYVDLAELDQVFRGRWFWSAYKPTLAWFRRADYFGDPRVPLDRAVRDRVEQETSARPTGPIRMLTHLRYFGHCFNPVTFYYCFDRGGERVETIVAEITNTPWKERHAYVLHDQRAGVPAKTQRYRFAKNFHVSPFMEMTLDYDWTFSAPSAKLAVHMINRKDGNKLFDATMSLAKREITGPALASVLLRFPLMTLRVVTAIHWQALRLWWKRTPFHIHPAKQPDTGRAANAAKAQS</sequence>
<name>A0A1F6VJM5_9PROT</name>
<reference evidence="1 2" key="1">
    <citation type="journal article" date="2016" name="Nat. Commun.">
        <title>Thousands of microbial genomes shed light on interconnected biogeochemical processes in an aquifer system.</title>
        <authorList>
            <person name="Anantharaman K."/>
            <person name="Brown C.T."/>
            <person name="Hug L.A."/>
            <person name="Sharon I."/>
            <person name="Castelle C.J."/>
            <person name="Probst A.J."/>
            <person name="Thomas B.C."/>
            <person name="Singh A."/>
            <person name="Wilkins M.J."/>
            <person name="Karaoz U."/>
            <person name="Brodie E.L."/>
            <person name="Williams K.H."/>
            <person name="Hubbard S.S."/>
            <person name="Banfield J.F."/>
        </authorList>
    </citation>
    <scope>NUCLEOTIDE SEQUENCE [LARGE SCALE GENOMIC DNA]</scope>
</reference>
<evidence type="ECO:0000313" key="2">
    <source>
        <dbReference type="Proteomes" id="UP000179076"/>
    </source>
</evidence>
<dbReference type="EMBL" id="MFSP01000015">
    <property type="protein sequence ID" value="OGI69715.1"/>
    <property type="molecule type" value="Genomic_DNA"/>
</dbReference>
<accession>A0A1F6VJM5</accession>
<organism evidence="1 2">
    <name type="scientific">Candidatus Muproteobacteria bacterium RBG_16_60_9</name>
    <dbReference type="NCBI Taxonomy" id="1817755"/>
    <lineage>
        <taxon>Bacteria</taxon>
        <taxon>Pseudomonadati</taxon>
        <taxon>Pseudomonadota</taxon>
        <taxon>Candidatus Muproteobacteria</taxon>
    </lineage>
</organism>
<protein>
    <submittedName>
        <fullName evidence="1">Chromosome partitioning protein ParA</fullName>
    </submittedName>
</protein>
<dbReference type="Pfam" id="PF07103">
    <property type="entry name" value="DUF1365"/>
    <property type="match status" value="1"/>
</dbReference>
<dbReference type="PANTHER" id="PTHR33973">
    <property type="entry name" value="OS07G0153300 PROTEIN"/>
    <property type="match status" value="1"/>
</dbReference>
<gene>
    <name evidence="1" type="ORF">A2W18_12830</name>
</gene>
<evidence type="ECO:0000313" key="1">
    <source>
        <dbReference type="EMBL" id="OGI69715.1"/>
    </source>
</evidence>